<accession>A0AAP2CKP8</accession>
<name>A0AAP2CKP8_9RHOB</name>
<evidence type="ECO:0000313" key="3">
    <source>
        <dbReference type="Proteomes" id="UP001315686"/>
    </source>
</evidence>
<organism evidence="2 3">
    <name type="scientific">Harenicola maris</name>
    <dbReference type="NCBI Taxonomy" id="2841044"/>
    <lineage>
        <taxon>Bacteria</taxon>
        <taxon>Pseudomonadati</taxon>
        <taxon>Pseudomonadota</taxon>
        <taxon>Alphaproteobacteria</taxon>
        <taxon>Rhodobacterales</taxon>
        <taxon>Paracoccaceae</taxon>
        <taxon>Harenicola</taxon>
    </lineage>
</organism>
<proteinExistence type="predicted"/>
<keyword evidence="3" id="KW-1185">Reference proteome</keyword>
<dbReference type="PIRSF" id="PIRSF032131">
    <property type="entry name" value="UCP032131"/>
    <property type="match status" value="1"/>
</dbReference>
<dbReference type="EMBL" id="JADQAZ010000001">
    <property type="protein sequence ID" value="MBT0956199.1"/>
    <property type="molecule type" value="Genomic_DNA"/>
</dbReference>
<dbReference type="Pfam" id="PF06676">
    <property type="entry name" value="DUF1178"/>
    <property type="match status" value="1"/>
</dbReference>
<comment type="caution">
    <text evidence="2">The sequence shown here is derived from an EMBL/GenBank/DDBJ whole genome shotgun (WGS) entry which is preliminary data.</text>
</comment>
<dbReference type="Proteomes" id="UP001315686">
    <property type="component" value="Unassembled WGS sequence"/>
</dbReference>
<protein>
    <submittedName>
        <fullName evidence="2">DUF1178 family protein</fullName>
    </submittedName>
</protein>
<gene>
    <name evidence="2" type="ORF">IV417_02270</name>
</gene>
<reference evidence="2 3" key="1">
    <citation type="journal article" date="2021" name="Arch. Microbiol.">
        <title>Harenicola maris gen. nov., sp. nov. isolated from the Sea of Japan shallow sediments.</title>
        <authorList>
            <person name="Romanenko L.A."/>
            <person name="Kurilenko V.V."/>
            <person name="Chernysheva N.Y."/>
            <person name="Tekutyeva L.A."/>
            <person name="Velansky P.V."/>
            <person name="Svetashev V.I."/>
            <person name="Isaeva M.P."/>
        </authorList>
    </citation>
    <scope>NUCLEOTIDE SEQUENCE [LARGE SCALE GENOMIC DNA]</scope>
    <source>
        <strain evidence="2 3">KMM 3653</strain>
    </source>
</reference>
<dbReference type="AlphaFoldDB" id="A0AAP2CKP8"/>
<dbReference type="InterPro" id="IPR009562">
    <property type="entry name" value="DUF1178"/>
</dbReference>
<evidence type="ECO:0000256" key="1">
    <source>
        <dbReference type="SAM" id="MobiDB-lite"/>
    </source>
</evidence>
<dbReference type="RefSeq" id="WP_327792408.1">
    <property type="nucleotide sequence ID" value="NZ_JADQAZ010000001.1"/>
</dbReference>
<feature type="region of interest" description="Disordered" evidence="1">
    <location>
        <begin position="50"/>
        <end position="85"/>
    </location>
</feature>
<sequence>MIKYSLKCPRDHSFDSWFANAQAYDTLAKSGMVTCAVCGSDGVTKAIMAPRVSSGSAQPPEAPTANSPKKDAPSGPLTAPASPAEQALRELRAHVEANSEYVGKSFVKEARAIHEGEAPERPIYGEAKIEDAKALVAEGIEVAPLPFRPDRKTN</sequence>
<evidence type="ECO:0000313" key="2">
    <source>
        <dbReference type="EMBL" id="MBT0956199.1"/>
    </source>
</evidence>